<dbReference type="GO" id="GO:0009451">
    <property type="term" value="P:RNA modification"/>
    <property type="evidence" value="ECO:0007669"/>
    <property type="project" value="InterPro"/>
</dbReference>
<evidence type="ECO:0000256" key="2">
    <source>
        <dbReference type="ARBA" id="ARBA00022737"/>
    </source>
</evidence>
<evidence type="ECO:0000256" key="3">
    <source>
        <dbReference type="PROSITE-ProRule" id="PRU00708"/>
    </source>
</evidence>
<proteinExistence type="inferred from homology"/>
<dbReference type="FunFam" id="1.25.40.10:FF:000073">
    <property type="entry name" value="Pentatricopeptide repeat-containing protein chloroplastic"/>
    <property type="match status" value="1"/>
</dbReference>
<organism evidence="5">
    <name type="scientific">Solanum lycopersicum</name>
    <name type="common">Tomato</name>
    <name type="synonym">Lycopersicon esculentum</name>
    <dbReference type="NCBI Taxonomy" id="4081"/>
    <lineage>
        <taxon>Eukaryota</taxon>
        <taxon>Viridiplantae</taxon>
        <taxon>Streptophyta</taxon>
        <taxon>Embryophyta</taxon>
        <taxon>Tracheophyta</taxon>
        <taxon>Spermatophyta</taxon>
        <taxon>Magnoliopsida</taxon>
        <taxon>eudicotyledons</taxon>
        <taxon>Gunneridae</taxon>
        <taxon>Pentapetalae</taxon>
        <taxon>asterids</taxon>
        <taxon>lamiids</taxon>
        <taxon>Solanales</taxon>
        <taxon>Solanaceae</taxon>
        <taxon>Solanoideae</taxon>
        <taxon>Solaneae</taxon>
        <taxon>Solanum</taxon>
        <taxon>Solanum subgen. Lycopersicon</taxon>
    </lineage>
</organism>
<dbReference type="STRING" id="4081.A0A3Q7GYC2"/>
<dbReference type="PROSITE" id="PS51375">
    <property type="entry name" value="PPR"/>
    <property type="match status" value="3"/>
</dbReference>
<feature type="repeat" description="PPR" evidence="3">
    <location>
        <begin position="527"/>
        <end position="561"/>
    </location>
</feature>
<evidence type="ECO:0000256" key="4">
    <source>
        <dbReference type="SAM" id="MobiDB-lite"/>
    </source>
</evidence>
<dbReference type="Pfam" id="PF13041">
    <property type="entry name" value="PPR_2"/>
    <property type="match status" value="2"/>
</dbReference>
<keyword evidence="6" id="KW-1185">Reference proteome</keyword>
<dbReference type="Pfam" id="PF01535">
    <property type="entry name" value="PPR"/>
    <property type="match status" value="6"/>
</dbReference>
<dbReference type="GO" id="GO:0003723">
    <property type="term" value="F:RNA binding"/>
    <property type="evidence" value="ECO:0007669"/>
    <property type="project" value="InterPro"/>
</dbReference>
<dbReference type="PaxDb" id="4081-Solyc04g063340.1.1"/>
<dbReference type="InterPro" id="IPR046960">
    <property type="entry name" value="PPR_At4g14850-like_plant"/>
</dbReference>
<name>A0A3Q7GYC2_SOLLC</name>
<dbReference type="InterPro" id="IPR002885">
    <property type="entry name" value="PPR_rpt"/>
</dbReference>
<dbReference type="Proteomes" id="UP000004994">
    <property type="component" value="Chromosome 4"/>
</dbReference>
<dbReference type="PANTHER" id="PTHR47926:SF479">
    <property type="entry name" value="PENTACOTRIPEPTIDE-REPEAT REGION OF PRORP DOMAIN-CONTAINING PROTEIN"/>
    <property type="match status" value="1"/>
</dbReference>
<dbReference type="EnsemblPlants" id="Solyc04g063340.2.1">
    <property type="protein sequence ID" value="Solyc04g063340.2.1"/>
    <property type="gene ID" value="Solyc04g063340.2"/>
</dbReference>
<dbReference type="OMA" id="CKSGHED"/>
<feature type="repeat" description="PPR" evidence="3">
    <location>
        <begin position="326"/>
        <end position="360"/>
    </location>
</feature>
<evidence type="ECO:0000256" key="1">
    <source>
        <dbReference type="ARBA" id="ARBA00006643"/>
    </source>
</evidence>
<dbReference type="Gene3D" id="1.25.40.10">
    <property type="entry name" value="Tetratricopeptide repeat domain"/>
    <property type="match status" value="4"/>
</dbReference>
<dbReference type="FunFam" id="1.25.40.10:FF:001093">
    <property type="entry name" value="Pentatricopeptide repeat-containing protein At2g34400"/>
    <property type="match status" value="1"/>
</dbReference>
<accession>A0A3Q7GYC2</accession>
<feature type="repeat" description="PPR" evidence="3">
    <location>
        <begin position="199"/>
        <end position="233"/>
    </location>
</feature>
<dbReference type="NCBIfam" id="TIGR00756">
    <property type="entry name" value="PPR"/>
    <property type="match status" value="2"/>
</dbReference>
<sequence>MMQFRNPRITPNLNVPTPRNHPSSSAWKSSTRLYNPNKFTIYIKLASRCCDTFRNVALRKLIFKSYKIEHISIALYRNLLSCLILRIILETSLYYYIVRLVVHTWPLSSCSVVVSIYFRSCMYPFVQRVYKYHTHSLSFYSRLVTHCFSFTSLQILHGKLIKLGFNKNTFLGNCYLDLYSKFGTKIDAFKVFDEIPYKNVVSWNIWLKVLVQSGDVHSARRLFDEMPDRDVVSWNSMISGYGLFENALGVFLEMQKYGITPSGYTYSILVSYVEFAFHGKEIHGNMLRNGVDLSNVVVGNSLIDMYGKLGLVDYATAVFLAMETVDVISWNSLISSCCKSGYEDTALSYFSLMRACRYSPDEFTMSSVLIGCSNLRSLEKGKQILCLCIKMGFLRNTIVSSAAIDLFSTCNSIEDSARIFKYSNSWDIALCNSMISSYTLNNFEENALRLFVLTLRKNIRPTEFTLSCILSCTTTFPVDLGIQAHSLVIKLGFVSDPVVSTSLVDMYCKYGLIDSATNTFNDLLTRDLISWNTIIFGLAINGEPTKSLSLYYELLELGGQPDRITLTAVLLACSYGGFFDEGISIFSSMEEEYGITPGIEHYTCVVGMMARAGKLKEAGDILQNMPHEPNSEMWESILLACDIYGDLKATEKVAGKIMELAPESSLPYLVLAQVYESRGRWESLVRVRKEMKERIENKVASYSWISVRSSVIMFQANQILSCGSKDIGIYSTLRLLTEDTWDKNEFSAQIEKQNLRLIIQWAKPNFVFAINFFQSSKFPHAYDGEPVRVKGYSPCYRMQNSSNSIELRMLHLTKTYSL</sequence>
<dbReference type="InParanoid" id="A0A3Q7GYC2"/>
<dbReference type="Pfam" id="PF20431">
    <property type="entry name" value="E_motif"/>
    <property type="match status" value="1"/>
</dbReference>
<dbReference type="FunCoup" id="A0A3Q7GYC2">
    <property type="interactions" value="316"/>
</dbReference>
<feature type="region of interest" description="Disordered" evidence="4">
    <location>
        <begin position="1"/>
        <end position="29"/>
    </location>
</feature>
<dbReference type="InterPro" id="IPR046848">
    <property type="entry name" value="E_motif"/>
</dbReference>
<comment type="similarity">
    <text evidence="1">Belongs to the PPR family. PCMP-H subfamily.</text>
</comment>
<dbReference type="FunFam" id="1.25.40.10:FF:000442">
    <property type="entry name" value="Pentatricopeptide repeat-containing protein At3g49710"/>
    <property type="match status" value="1"/>
</dbReference>
<dbReference type="Gramene" id="Solyc04g063340.2.1">
    <property type="protein sequence ID" value="Solyc04g063340.2.1"/>
    <property type="gene ID" value="Solyc04g063340.2"/>
</dbReference>
<reference evidence="5" key="1">
    <citation type="journal article" date="2012" name="Nature">
        <title>The tomato genome sequence provides insights into fleshy fruit evolution.</title>
        <authorList>
            <consortium name="Tomato Genome Consortium"/>
        </authorList>
    </citation>
    <scope>NUCLEOTIDE SEQUENCE [LARGE SCALE GENOMIC DNA]</scope>
    <source>
        <strain evidence="5">cv. Heinz 1706</strain>
    </source>
</reference>
<evidence type="ECO:0000313" key="5">
    <source>
        <dbReference type="EnsemblPlants" id="Solyc04g063340.2.1"/>
    </source>
</evidence>
<feature type="compositionally biased region" description="Polar residues" evidence="4">
    <location>
        <begin position="9"/>
        <end position="29"/>
    </location>
</feature>
<dbReference type="AlphaFoldDB" id="A0A3Q7GYC2"/>
<protein>
    <submittedName>
        <fullName evidence="5">Uncharacterized protein</fullName>
    </submittedName>
</protein>
<dbReference type="InterPro" id="IPR011990">
    <property type="entry name" value="TPR-like_helical_dom_sf"/>
</dbReference>
<dbReference type="PANTHER" id="PTHR47926">
    <property type="entry name" value="PENTATRICOPEPTIDE REPEAT-CONTAINING PROTEIN"/>
    <property type="match status" value="1"/>
</dbReference>
<reference evidence="5" key="2">
    <citation type="submission" date="2019-01" db="UniProtKB">
        <authorList>
            <consortium name="EnsemblPlants"/>
        </authorList>
    </citation>
    <scope>IDENTIFICATION</scope>
    <source>
        <strain evidence="5">cv. Heinz 1706</strain>
    </source>
</reference>
<keyword evidence="2" id="KW-0677">Repeat</keyword>
<evidence type="ECO:0000313" key="6">
    <source>
        <dbReference type="Proteomes" id="UP000004994"/>
    </source>
</evidence>